<feature type="transmembrane region" description="Helical" evidence="1">
    <location>
        <begin position="31"/>
        <end position="51"/>
    </location>
</feature>
<evidence type="ECO:0000313" key="2">
    <source>
        <dbReference type="EMBL" id="CAB4700156.1"/>
    </source>
</evidence>
<dbReference type="EMBL" id="CAEZXP010000004">
    <property type="protein sequence ID" value="CAB4700156.1"/>
    <property type="molecule type" value="Genomic_DNA"/>
</dbReference>
<gene>
    <name evidence="2" type="ORF">UFOPK2399_01292</name>
</gene>
<keyword evidence="1" id="KW-0812">Transmembrane</keyword>
<protein>
    <submittedName>
        <fullName evidence="2">Unannotated protein</fullName>
    </submittedName>
</protein>
<keyword evidence="1" id="KW-0472">Membrane</keyword>
<dbReference type="AlphaFoldDB" id="A0A6J6PNQ1"/>
<accession>A0A6J6PNQ1</accession>
<reference evidence="2" key="1">
    <citation type="submission" date="2020-05" db="EMBL/GenBank/DDBJ databases">
        <authorList>
            <person name="Chiriac C."/>
            <person name="Salcher M."/>
            <person name="Ghai R."/>
            <person name="Kavagutti S V."/>
        </authorList>
    </citation>
    <scope>NUCLEOTIDE SEQUENCE</scope>
</reference>
<sequence length="56" mass="6066">MGKLGLPVLFAVITVAFGAIALDAFSAHRWVIAIAAAGLAFWMGSFAWSGLRRFRR</sequence>
<name>A0A6J6PNQ1_9ZZZZ</name>
<organism evidence="2">
    <name type="scientific">freshwater metagenome</name>
    <dbReference type="NCBI Taxonomy" id="449393"/>
    <lineage>
        <taxon>unclassified sequences</taxon>
        <taxon>metagenomes</taxon>
        <taxon>ecological metagenomes</taxon>
    </lineage>
</organism>
<keyword evidence="1" id="KW-1133">Transmembrane helix</keyword>
<evidence type="ECO:0000256" key="1">
    <source>
        <dbReference type="SAM" id="Phobius"/>
    </source>
</evidence>
<proteinExistence type="predicted"/>